<evidence type="ECO:0000256" key="4">
    <source>
        <dbReference type="ARBA" id="ARBA00023136"/>
    </source>
</evidence>
<evidence type="ECO:0000313" key="8">
    <source>
        <dbReference type="EMBL" id="GAB0134081.1"/>
    </source>
</evidence>
<reference evidence="9" key="1">
    <citation type="submission" date="2024-06" db="EMBL/GenBank/DDBJ databases">
        <title>Draft Genome Sequences of Epichloe bromicola Strains Isolated from Elymus ciliaris.</title>
        <authorList>
            <consortium name="Epichloe bromicola genome sequencing consortium"/>
            <person name="Miura A."/>
            <person name="Imano S."/>
            <person name="Ashida A."/>
            <person name="Sato I."/>
            <person name="Chiba S."/>
            <person name="Tanaka A."/>
            <person name="Camagna M."/>
            <person name="Takemoto D."/>
        </authorList>
    </citation>
    <scope>NUCLEOTIDE SEQUENCE [LARGE SCALE GENOMIC DNA]</scope>
    <source>
        <strain evidence="9">DP</strain>
    </source>
</reference>
<feature type="compositionally biased region" description="Pro residues" evidence="5">
    <location>
        <begin position="433"/>
        <end position="450"/>
    </location>
</feature>
<feature type="compositionally biased region" description="Low complexity" evidence="5">
    <location>
        <begin position="272"/>
        <end position="298"/>
    </location>
</feature>
<keyword evidence="3 6" id="KW-1133">Transmembrane helix</keyword>
<dbReference type="PANTHER" id="PTHR15549:SF33">
    <property type="entry name" value="MEMBRANE PROTEIN WSC4, PUTATIVE (AFU_ORTHOLOGUE AFUA_5G09020)-RELATED"/>
    <property type="match status" value="1"/>
</dbReference>
<evidence type="ECO:0000256" key="6">
    <source>
        <dbReference type="SAM" id="Phobius"/>
    </source>
</evidence>
<feature type="region of interest" description="Disordered" evidence="5">
    <location>
        <begin position="266"/>
        <end position="298"/>
    </location>
</feature>
<keyword evidence="4 6" id="KW-0472">Membrane</keyword>
<dbReference type="Proteomes" id="UP001562357">
    <property type="component" value="Unassembled WGS sequence"/>
</dbReference>
<accession>A0ABQ0CKZ0</accession>
<protein>
    <submittedName>
        <fullName evidence="8">Uncharacterized protein</fullName>
    </submittedName>
</protein>
<keyword evidence="2 6" id="KW-0812">Transmembrane</keyword>
<evidence type="ECO:0000256" key="7">
    <source>
        <dbReference type="SAM" id="SignalP"/>
    </source>
</evidence>
<keyword evidence="9" id="KW-1185">Reference proteome</keyword>
<evidence type="ECO:0000256" key="3">
    <source>
        <dbReference type="ARBA" id="ARBA00022989"/>
    </source>
</evidence>
<dbReference type="InterPro" id="IPR051694">
    <property type="entry name" value="Immunoregulatory_rcpt-like"/>
</dbReference>
<dbReference type="PANTHER" id="PTHR15549">
    <property type="entry name" value="PAIRED IMMUNOGLOBULIN-LIKE TYPE 2 RECEPTOR"/>
    <property type="match status" value="1"/>
</dbReference>
<feature type="chain" id="PRO_5045244308" evidence="7">
    <location>
        <begin position="26"/>
        <end position="450"/>
    </location>
</feature>
<evidence type="ECO:0000313" key="9">
    <source>
        <dbReference type="Proteomes" id="UP001562357"/>
    </source>
</evidence>
<dbReference type="EMBL" id="BAAFGZ010000066">
    <property type="protein sequence ID" value="GAB0134081.1"/>
    <property type="molecule type" value="Genomic_DNA"/>
</dbReference>
<gene>
    <name evidence="8" type="primary">g2466</name>
    <name evidence="8" type="ORF">EsDP_00002466</name>
</gene>
<feature type="region of interest" description="Disordered" evidence="5">
    <location>
        <begin position="401"/>
        <end position="450"/>
    </location>
</feature>
<comment type="subcellular location">
    <subcellularLocation>
        <location evidence="1">Membrane</location>
        <topology evidence="1">Single-pass membrane protein</topology>
    </subcellularLocation>
</comment>
<sequence length="450" mass="48047">MLSVLTRRSILPLLLLSSTGQGGVSVSAQQQRQRGDQSICDYYAAKQFGENNAATQLRLMQGIVAYAYAGGNSLPNGDKESTGIFNPGEYNGQEVYLRPWFDGTKATSNNNDQAVNIGWLDGGGTAPLVAFLNGSTPNAEIMKGTNQYKLFTHWYYVFGKVFSCSLIRTFLNQTFEPLNPAYVHKYMDLNQAHVGYFIQQLIIASKNFGFSDSDANTLSTAMNAKYNARCLPPTDNSLNSICLAKDCPVAAPSPNCNAYTNVKPRGVDTTASPSSPSSSSPSSSSSSSSPASGSPSSSSRLSVGVIAGIAIGGAIFLLLAVGMFLFFRRRNRPNTDAPPAPGPAIAHMHGAYPSGFPPPQYAYGRDQQESYHGRIPIDSYISYGASSPSPGWVEPKHHAAEELGTFNPNSPTRMTSPSPSRVGMAQLAEMESPEPPPGWNGPSEPPTSAT</sequence>
<evidence type="ECO:0000256" key="2">
    <source>
        <dbReference type="ARBA" id="ARBA00022692"/>
    </source>
</evidence>
<organism evidence="8 9">
    <name type="scientific">Epichloe bromicola</name>
    <dbReference type="NCBI Taxonomy" id="79588"/>
    <lineage>
        <taxon>Eukaryota</taxon>
        <taxon>Fungi</taxon>
        <taxon>Dikarya</taxon>
        <taxon>Ascomycota</taxon>
        <taxon>Pezizomycotina</taxon>
        <taxon>Sordariomycetes</taxon>
        <taxon>Hypocreomycetidae</taxon>
        <taxon>Hypocreales</taxon>
        <taxon>Clavicipitaceae</taxon>
        <taxon>Epichloe</taxon>
    </lineage>
</organism>
<feature type="transmembrane region" description="Helical" evidence="6">
    <location>
        <begin position="301"/>
        <end position="327"/>
    </location>
</feature>
<comment type="caution">
    <text evidence="8">The sequence shown here is derived from an EMBL/GenBank/DDBJ whole genome shotgun (WGS) entry which is preliminary data.</text>
</comment>
<proteinExistence type="predicted"/>
<evidence type="ECO:0000256" key="1">
    <source>
        <dbReference type="ARBA" id="ARBA00004167"/>
    </source>
</evidence>
<name>A0ABQ0CKZ0_9HYPO</name>
<keyword evidence="7" id="KW-0732">Signal</keyword>
<feature type="signal peptide" evidence="7">
    <location>
        <begin position="1"/>
        <end position="25"/>
    </location>
</feature>
<feature type="compositionally biased region" description="Low complexity" evidence="5">
    <location>
        <begin position="407"/>
        <end position="421"/>
    </location>
</feature>
<evidence type="ECO:0000256" key="5">
    <source>
        <dbReference type="SAM" id="MobiDB-lite"/>
    </source>
</evidence>